<comment type="function">
    <text evidence="13">Metalloprotease that acts as a negative regulator of the Wnt signaling pathway.</text>
</comment>
<evidence type="ECO:0000256" key="13">
    <source>
        <dbReference type="RuleBase" id="RU369069"/>
    </source>
</evidence>
<dbReference type="InterPro" id="IPR002816">
    <property type="entry name" value="TraB/PrgY/GumN_fam"/>
</dbReference>
<accession>A0A9P1J3U4</accession>
<gene>
    <name evidence="14" type="ORF">CAMP_LOCUS18399</name>
</gene>
<reference evidence="14" key="1">
    <citation type="submission" date="2022-11" db="EMBL/GenBank/DDBJ databases">
        <authorList>
            <person name="Kikuchi T."/>
        </authorList>
    </citation>
    <scope>NUCLEOTIDE SEQUENCE</scope>
    <source>
        <strain evidence="14">PS1010</strain>
    </source>
</reference>
<dbReference type="Pfam" id="PF01963">
    <property type="entry name" value="TraB_PrgY_gumN"/>
    <property type="match status" value="1"/>
</dbReference>
<organism evidence="14 15">
    <name type="scientific">Caenorhabditis angaria</name>
    <dbReference type="NCBI Taxonomy" id="860376"/>
    <lineage>
        <taxon>Eukaryota</taxon>
        <taxon>Metazoa</taxon>
        <taxon>Ecdysozoa</taxon>
        <taxon>Nematoda</taxon>
        <taxon>Chromadorea</taxon>
        <taxon>Rhabditida</taxon>
        <taxon>Rhabditina</taxon>
        <taxon>Rhabditomorpha</taxon>
        <taxon>Rhabditoidea</taxon>
        <taxon>Rhabditidae</taxon>
        <taxon>Peloderinae</taxon>
        <taxon>Caenorhabditis</taxon>
    </lineage>
</organism>
<keyword evidence="8 13" id="KW-0378">Hydrolase</keyword>
<keyword evidence="13" id="KW-1003">Cell membrane</keyword>
<comment type="caution">
    <text evidence="14">The sequence shown here is derived from an EMBL/GenBank/DDBJ whole genome shotgun (WGS) entry which is preliminary data.</text>
</comment>
<keyword evidence="4 13" id="KW-0645">Protease</keyword>
<keyword evidence="13" id="KW-0879">Wnt signaling pathway</keyword>
<proteinExistence type="inferred from homology"/>
<keyword evidence="15" id="KW-1185">Reference proteome</keyword>
<keyword evidence="5 13" id="KW-0812">Transmembrane</keyword>
<dbReference type="GO" id="GO:0046872">
    <property type="term" value="F:metal ion binding"/>
    <property type="evidence" value="ECO:0007669"/>
    <property type="project" value="UniProtKB-UniRule"/>
</dbReference>
<comment type="similarity">
    <text evidence="3 13">Belongs to the TIKI family.</text>
</comment>
<keyword evidence="6 13" id="KW-0479">Metal-binding</keyword>
<dbReference type="GO" id="GO:0004222">
    <property type="term" value="F:metalloendopeptidase activity"/>
    <property type="evidence" value="ECO:0007669"/>
    <property type="project" value="UniProtKB-UniRule"/>
</dbReference>
<evidence type="ECO:0000256" key="6">
    <source>
        <dbReference type="ARBA" id="ARBA00022723"/>
    </source>
</evidence>
<evidence type="ECO:0000256" key="10">
    <source>
        <dbReference type="ARBA" id="ARBA00023049"/>
    </source>
</evidence>
<evidence type="ECO:0000313" key="15">
    <source>
        <dbReference type="Proteomes" id="UP001152747"/>
    </source>
</evidence>
<evidence type="ECO:0000256" key="11">
    <source>
        <dbReference type="ARBA" id="ARBA00023136"/>
    </source>
</evidence>
<comment type="cofactor">
    <cofactor evidence="13">
        <name>Mn(2+)</name>
        <dbReference type="ChEBI" id="CHEBI:29035"/>
    </cofactor>
    <cofactor evidence="13">
        <name>Co(2+)</name>
        <dbReference type="ChEBI" id="CHEBI:48828"/>
    </cofactor>
    <text evidence="13">Divalent metal cations. Mn(2+) or Co(2+).</text>
</comment>
<comment type="subcellular location">
    <subcellularLocation>
        <location evidence="13">Cell membrane</location>
        <topology evidence="13">Single-pass type I membrane protein</topology>
    </subcellularLocation>
    <subcellularLocation>
        <location evidence="2">Membrane</location>
        <topology evidence="2">Single-pass type I membrane protein</topology>
    </subcellularLocation>
</comment>
<keyword evidence="11 13" id="KW-0472">Membrane</keyword>
<dbReference type="PANTHER" id="PTHR31120:SF6">
    <property type="entry name" value="METALLOPROTEASE TIKI HOMOLOG"/>
    <property type="match status" value="1"/>
</dbReference>
<dbReference type="GO" id="GO:0016055">
    <property type="term" value="P:Wnt signaling pathway"/>
    <property type="evidence" value="ECO:0007669"/>
    <property type="project" value="UniProtKB-KW"/>
</dbReference>
<dbReference type="AlphaFoldDB" id="A0A9P1J3U4"/>
<dbReference type="PANTHER" id="PTHR31120">
    <property type="entry name" value="METALLOPROTEASE TIKI"/>
    <property type="match status" value="1"/>
</dbReference>
<dbReference type="CDD" id="cd14789">
    <property type="entry name" value="Tiki"/>
    <property type="match status" value="1"/>
</dbReference>
<evidence type="ECO:0000256" key="8">
    <source>
        <dbReference type="ARBA" id="ARBA00022801"/>
    </source>
</evidence>
<dbReference type="EC" id="3.4.-.-" evidence="13"/>
<keyword evidence="9 13" id="KW-1133">Transmembrane helix</keyword>
<dbReference type="InterPro" id="IPR040230">
    <property type="entry name" value="TIKI1/2-like"/>
</dbReference>
<sequence>MIKTQEMKLIFAIQYTVSYLEKIYSKDSSTRLIQNKKTRSISELVKHYKCGTLEEKIFDTPEIIDSNSEDKKKADLIDKKLKQDIIVRRNARMANRLNSMLNATQNKIIFSAIGTGHFFGNHSVLNHLKNQGYVIEEIDDDDIITPSIKNLQRQKTFNSMWTRRRPLTEDSITIEFIEKPNSAFANFHNYLFLIILLIYYIR</sequence>
<keyword evidence="7 13" id="KW-0732">Signal</keyword>
<name>A0A9P1J3U4_9PELO</name>
<evidence type="ECO:0000256" key="2">
    <source>
        <dbReference type="ARBA" id="ARBA00004479"/>
    </source>
</evidence>
<feature type="transmembrane region" description="Helical" evidence="13">
    <location>
        <begin position="183"/>
        <end position="201"/>
    </location>
</feature>
<evidence type="ECO:0000313" key="14">
    <source>
        <dbReference type="EMBL" id="CAI5455762.1"/>
    </source>
</evidence>
<evidence type="ECO:0000256" key="12">
    <source>
        <dbReference type="ARBA" id="ARBA00023180"/>
    </source>
</evidence>
<dbReference type="EMBL" id="CANHGI010000006">
    <property type="protein sequence ID" value="CAI5455762.1"/>
    <property type="molecule type" value="Genomic_DNA"/>
</dbReference>
<dbReference type="OrthoDB" id="10040378at2759"/>
<evidence type="ECO:0000256" key="4">
    <source>
        <dbReference type="ARBA" id="ARBA00022670"/>
    </source>
</evidence>
<keyword evidence="10 13" id="KW-0482">Metalloprotease</keyword>
<keyword evidence="12" id="KW-0325">Glycoprotein</keyword>
<evidence type="ECO:0000256" key="9">
    <source>
        <dbReference type="ARBA" id="ARBA00022989"/>
    </source>
</evidence>
<evidence type="ECO:0000256" key="5">
    <source>
        <dbReference type="ARBA" id="ARBA00022692"/>
    </source>
</evidence>
<comment type="cofactor">
    <cofactor evidence="1">
        <name>Co(2+)</name>
        <dbReference type="ChEBI" id="CHEBI:48828"/>
    </cofactor>
</comment>
<evidence type="ECO:0000256" key="7">
    <source>
        <dbReference type="ARBA" id="ARBA00022729"/>
    </source>
</evidence>
<dbReference type="Proteomes" id="UP001152747">
    <property type="component" value="Unassembled WGS sequence"/>
</dbReference>
<evidence type="ECO:0000256" key="3">
    <source>
        <dbReference type="ARBA" id="ARBA00008261"/>
    </source>
</evidence>
<dbReference type="GO" id="GO:0030178">
    <property type="term" value="P:negative regulation of Wnt signaling pathway"/>
    <property type="evidence" value="ECO:0007669"/>
    <property type="project" value="UniProtKB-UniRule"/>
</dbReference>
<dbReference type="GO" id="GO:0006508">
    <property type="term" value="P:proteolysis"/>
    <property type="evidence" value="ECO:0007669"/>
    <property type="project" value="UniProtKB-KW"/>
</dbReference>
<dbReference type="GO" id="GO:0005886">
    <property type="term" value="C:plasma membrane"/>
    <property type="evidence" value="ECO:0007669"/>
    <property type="project" value="UniProtKB-SubCell"/>
</dbReference>
<protein>
    <recommendedName>
        <fullName evidence="13">Metalloprotease TIKI homolog</fullName>
        <ecNumber evidence="13">3.4.-.-</ecNumber>
    </recommendedName>
</protein>
<evidence type="ECO:0000256" key="1">
    <source>
        <dbReference type="ARBA" id="ARBA00001941"/>
    </source>
</evidence>